<feature type="domain" description="Acyl-CoA thioesterase-like C-terminal" evidence="2">
    <location>
        <begin position="153"/>
        <end position="271"/>
    </location>
</feature>
<dbReference type="KEGG" id="toy:FO059_08670"/>
<dbReference type="EMBL" id="CP041765">
    <property type="protein sequence ID" value="QDQ97386.1"/>
    <property type="molecule type" value="Genomic_DNA"/>
</dbReference>
<feature type="domain" description="Acyl-CoA thioesterase-like N-terminal HotDog" evidence="1">
    <location>
        <begin position="31"/>
        <end position="118"/>
    </location>
</feature>
<evidence type="ECO:0000313" key="4">
    <source>
        <dbReference type="Proteomes" id="UP000317344"/>
    </source>
</evidence>
<evidence type="ECO:0000259" key="2">
    <source>
        <dbReference type="Pfam" id="PF20789"/>
    </source>
</evidence>
<reference evidence="3 4" key="1">
    <citation type="submission" date="2019-07" db="EMBL/GenBank/DDBJ databases">
        <title>Tomitella cavernea sp. nov., an actinomycete isolated from soil.</title>
        <authorList>
            <person name="Cheng J."/>
        </authorList>
    </citation>
    <scope>NUCLEOTIDE SEQUENCE [LARGE SCALE GENOMIC DNA]</scope>
    <source>
        <strain evidence="3 4">HY188</strain>
    </source>
</reference>
<protein>
    <submittedName>
        <fullName evidence="3">Thioesterase family protein</fullName>
    </submittedName>
</protein>
<dbReference type="Pfam" id="PF20789">
    <property type="entry name" value="4HBT_3C"/>
    <property type="match status" value="1"/>
</dbReference>
<dbReference type="InterPro" id="IPR049450">
    <property type="entry name" value="ACOT8-like_C"/>
</dbReference>
<dbReference type="InterPro" id="IPR042171">
    <property type="entry name" value="Acyl-CoA_hotdog"/>
</dbReference>
<dbReference type="InterPro" id="IPR049449">
    <property type="entry name" value="TesB_ACOT8-like_N"/>
</dbReference>
<name>A0A516X2S8_9ACTN</name>
<dbReference type="Pfam" id="PF13622">
    <property type="entry name" value="4HBT_3"/>
    <property type="match status" value="1"/>
</dbReference>
<dbReference type="Gene3D" id="2.40.160.210">
    <property type="entry name" value="Acyl-CoA thioesterase, double hotdog domain"/>
    <property type="match status" value="1"/>
</dbReference>
<reference evidence="3 4" key="2">
    <citation type="submission" date="2019-07" db="EMBL/GenBank/DDBJ databases">
        <authorList>
            <person name="Huang Y."/>
        </authorList>
    </citation>
    <scope>NUCLEOTIDE SEQUENCE [LARGE SCALE GENOMIC DNA]</scope>
    <source>
        <strain evidence="3 4">HY188</strain>
    </source>
</reference>
<proteinExistence type="predicted"/>
<dbReference type="AlphaFoldDB" id="A0A516X2S8"/>
<organism evidence="3 4">
    <name type="scientific">Tomitella fengzijianii</name>
    <dbReference type="NCBI Taxonomy" id="2597660"/>
    <lineage>
        <taxon>Bacteria</taxon>
        <taxon>Bacillati</taxon>
        <taxon>Actinomycetota</taxon>
        <taxon>Actinomycetes</taxon>
        <taxon>Mycobacteriales</taxon>
        <taxon>Tomitella</taxon>
    </lineage>
</organism>
<dbReference type="Proteomes" id="UP000317344">
    <property type="component" value="Chromosome"/>
</dbReference>
<sequence length="275" mass="29788">MTDSDDGAAFYQPLGLADDGAERFASTDYTRSVWSTEMQHGSPPAALLVRAMERNHPREGARLARVTVELLGPVPVAECRVRSRVLRPGRSIELLAAELCAPMPDGSERTVASATAWRLATEDTAAVRRATDPSYPEGLPAVGSGFDFFGDHKVTTFIDAVEWEWNSLAEKQVPGRVRVRERVALVAGEQPSPVERMFCVIDAANGVGATLDPREWTYLNTEMTVHIHRIPGDGLGIAAESSIGPDGIGMCTAVIHDDEGPVARTAQSLLVRRRT</sequence>
<keyword evidence="4" id="KW-1185">Reference proteome</keyword>
<accession>A0A516X2S8</accession>
<dbReference type="InterPro" id="IPR029069">
    <property type="entry name" value="HotDog_dom_sf"/>
</dbReference>
<dbReference type="RefSeq" id="WP_143908020.1">
    <property type="nucleotide sequence ID" value="NZ_CP041765.1"/>
</dbReference>
<dbReference type="SUPFAM" id="SSF54637">
    <property type="entry name" value="Thioesterase/thiol ester dehydrase-isomerase"/>
    <property type="match status" value="1"/>
</dbReference>
<gene>
    <name evidence="3" type="ORF">FO059_08670</name>
</gene>
<dbReference type="OrthoDB" id="1413770at2"/>
<evidence type="ECO:0000259" key="1">
    <source>
        <dbReference type="Pfam" id="PF13622"/>
    </source>
</evidence>
<evidence type="ECO:0000313" key="3">
    <source>
        <dbReference type="EMBL" id="QDQ97386.1"/>
    </source>
</evidence>